<dbReference type="Proteomes" id="UP000188357">
    <property type="component" value="Unassembled WGS sequence"/>
</dbReference>
<dbReference type="AlphaFoldDB" id="A0A1R4GYA8"/>
<evidence type="ECO:0000313" key="2">
    <source>
        <dbReference type="Proteomes" id="UP000188357"/>
    </source>
</evidence>
<gene>
    <name evidence="1" type="ORF">A1232T_02331</name>
</gene>
<keyword evidence="2" id="KW-1185">Reference proteome</keyword>
<name>A0A1R4GYA8_9GAMM</name>
<dbReference type="OrthoDB" id="1123495at2"/>
<sequence>MTELTGWKRKAVLLFASEKKLGASHVVSSYSKKSYADMKRKILSEEEVEWVENSDKPRLKDLSAHLKKVKIEFIDKPEICFYHATLVVLLRRGYKSKETYEEFEKLWETESDFLLNNLSLRWIVSACDTFVDHSPNPLRSAILLNVSTLINTLKTYETEKFLRGFETVDDINEKNVEALYLKHLELYQGLTYFRIGTDDTLRNMRTRYEAFQDLDQLAASILLFVFEKIQNSQTAFALIRSLHKDEKSKWWN</sequence>
<dbReference type="STRING" id="1945521.A1232T_02331"/>
<accession>A0A1R4GYA8</accession>
<reference evidence="1 2" key="1">
    <citation type="submission" date="2017-02" db="EMBL/GenBank/DDBJ databases">
        <authorList>
            <person name="Peterson S.W."/>
        </authorList>
    </citation>
    <scope>NUCLEOTIDE SEQUENCE [LARGE SCALE GENOMIC DNA]</scope>
    <source>
        <strain evidence="1">Psychrobacter_piechaudii</strain>
    </source>
</reference>
<evidence type="ECO:0000313" key="1">
    <source>
        <dbReference type="EMBL" id="SJM73125.1"/>
    </source>
</evidence>
<dbReference type="RefSeq" id="WP_077452112.1">
    <property type="nucleotide sequence ID" value="NZ_FUGE01000267.1"/>
</dbReference>
<dbReference type="EMBL" id="FUGE01000267">
    <property type="protein sequence ID" value="SJM73125.1"/>
    <property type="molecule type" value="Genomic_DNA"/>
</dbReference>
<protein>
    <submittedName>
        <fullName evidence="1">Uncharacterized protein</fullName>
    </submittedName>
</protein>
<proteinExistence type="predicted"/>
<organism evidence="1 2">
    <name type="scientific">Psychrobacter piechaudii</name>
    <dbReference type="NCBI Taxonomy" id="1945521"/>
    <lineage>
        <taxon>Bacteria</taxon>
        <taxon>Pseudomonadati</taxon>
        <taxon>Pseudomonadota</taxon>
        <taxon>Gammaproteobacteria</taxon>
        <taxon>Moraxellales</taxon>
        <taxon>Moraxellaceae</taxon>
        <taxon>Psychrobacter</taxon>
    </lineage>
</organism>